<keyword evidence="1" id="KW-0812">Transmembrane</keyword>
<accession>A0A835DFY6</accession>
<dbReference type="InterPro" id="IPR056715">
    <property type="entry name" value="DUF7813"/>
</dbReference>
<feature type="transmembrane region" description="Helical" evidence="1">
    <location>
        <begin position="237"/>
        <end position="255"/>
    </location>
</feature>
<dbReference type="OMA" id="CKDAHAD"/>
<dbReference type="EMBL" id="JABCRI010000007">
    <property type="protein sequence ID" value="KAF8403083.1"/>
    <property type="molecule type" value="Genomic_DNA"/>
</dbReference>
<protein>
    <recommendedName>
        <fullName evidence="4">Transmembrane protein</fullName>
    </recommendedName>
</protein>
<dbReference type="AlphaFoldDB" id="A0A835DFY6"/>
<feature type="transmembrane region" description="Helical" evidence="1">
    <location>
        <begin position="411"/>
        <end position="435"/>
    </location>
</feature>
<dbReference type="PANTHER" id="PTHR36353:SF1">
    <property type="entry name" value="TRANSMEMBRANE PROTEIN"/>
    <property type="match status" value="1"/>
</dbReference>
<feature type="transmembrane region" description="Helical" evidence="1">
    <location>
        <begin position="338"/>
        <end position="360"/>
    </location>
</feature>
<feature type="transmembrane region" description="Helical" evidence="1">
    <location>
        <begin position="20"/>
        <end position="40"/>
    </location>
</feature>
<keyword evidence="3" id="KW-1185">Reference proteome</keyword>
<evidence type="ECO:0000256" key="1">
    <source>
        <dbReference type="SAM" id="Phobius"/>
    </source>
</evidence>
<dbReference type="PANTHER" id="PTHR36353">
    <property type="entry name" value="TRANSMEMBRANE PROTEIN"/>
    <property type="match status" value="1"/>
</dbReference>
<proteinExistence type="predicted"/>
<dbReference type="OrthoDB" id="1295726at2759"/>
<evidence type="ECO:0000313" key="2">
    <source>
        <dbReference type="EMBL" id="KAF8403083.1"/>
    </source>
</evidence>
<dbReference type="Proteomes" id="UP000655225">
    <property type="component" value="Unassembled WGS sequence"/>
</dbReference>
<sequence length="460" mass="52329">MTTPRRLNLRTTAQVIKQTSASFSSSFYTFLFLSLLLFSFRTVVENGSLFVTSFIDQDPSLKALLSRIDLSGNNVRSPDSLGSPAPVNRRRRPFLHLSRVGTLDDDFFSDDDIDDSNLFGFGRRTPINASSVNLSNFFRRDGKLGVSDSEKSDGIRFSEIVGSGFRFKADVFSLSDDGDDDRNGERNESMVEEGDRSVDFQFFIKGFELGRRDAAALFFLVSFLSAAYGWVILGFLVTYSCVLGIVFFAVVNDHLRKYNSFLGTIWAGSRLGIRRLSGFIIMRWAVRDAMTQLLGLWYFGEIEDQYSFFKLFVRLKLLPFSVTSPWIRGFQAEISGFLFTWFLLDTFVGLVFAVDCWVAIMDARKSGSEVVKDGCYLIYTMLNQAIQIKCFEAILCGSFVRWVLVRISGKLFASVFQSVVEVYFMVAWLIFYFAARCKVANSEGRRFRQRDLEDCMNGLR</sequence>
<keyword evidence="1" id="KW-1133">Transmembrane helix</keyword>
<comment type="caution">
    <text evidence="2">The sequence shown here is derived from an EMBL/GenBank/DDBJ whole genome shotgun (WGS) entry which is preliminary data.</text>
</comment>
<keyword evidence="1" id="KW-0472">Membrane</keyword>
<evidence type="ECO:0000313" key="3">
    <source>
        <dbReference type="Proteomes" id="UP000655225"/>
    </source>
</evidence>
<reference evidence="2 3" key="1">
    <citation type="submission" date="2020-04" db="EMBL/GenBank/DDBJ databases">
        <title>Plant Genome Project.</title>
        <authorList>
            <person name="Zhang R.-G."/>
        </authorList>
    </citation>
    <scope>NUCLEOTIDE SEQUENCE [LARGE SCALE GENOMIC DNA]</scope>
    <source>
        <strain evidence="2">YNK0</strain>
        <tissue evidence="2">Leaf</tissue>
    </source>
</reference>
<organism evidence="2 3">
    <name type="scientific">Tetracentron sinense</name>
    <name type="common">Spur-leaf</name>
    <dbReference type="NCBI Taxonomy" id="13715"/>
    <lineage>
        <taxon>Eukaryota</taxon>
        <taxon>Viridiplantae</taxon>
        <taxon>Streptophyta</taxon>
        <taxon>Embryophyta</taxon>
        <taxon>Tracheophyta</taxon>
        <taxon>Spermatophyta</taxon>
        <taxon>Magnoliopsida</taxon>
        <taxon>Trochodendrales</taxon>
        <taxon>Trochodendraceae</taxon>
        <taxon>Tetracentron</taxon>
    </lineage>
</organism>
<evidence type="ECO:0008006" key="4">
    <source>
        <dbReference type="Google" id="ProtNLM"/>
    </source>
</evidence>
<gene>
    <name evidence="2" type="ORF">HHK36_011177</name>
</gene>
<dbReference type="Pfam" id="PF25105">
    <property type="entry name" value="DUF7813"/>
    <property type="match status" value="1"/>
</dbReference>
<name>A0A835DFY6_TETSI</name>